<feature type="transmembrane region" description="Helical" evidence="1">
    <location>
        <begin position="7"/>
        <end position="24"/>
    </location>
</feature>
<feature type="non-terminal residue" evidence="2">
    <location>
        <position position="25"/>
    </location>
</feature>
<protein>
    <submittedName>
        <fullName evidence="2">Uncharacterized protein</fullName>
    </submittedName>
</protein>
<evidence type="ECO:0000256" key="1">
    <source>
        <dbReference type="SAM" id="Phobius"/>
    </source>
</evidence>
<dbReference type="EMBL" id="SNRY01010755">
    <property type="protein sequence ID" value="KAA6305369.1"/>
    <property type="molecule type" value="Genomic_DNA"/>
</dbReference>
<keyword evidence="1" id="KW-0472">Membrane</keyword>
<organism evidence="2">
    <name type="scientific">termite gut metagenome</name>
    <dbReference type="NCBI Taxonomy" id="433724"/>
    <lineage>
        <taxon>unclassified sequences</taxon>
        <taxon>metagenomes</taxon>
        <taxon>organismal metagenomes</taxon>
    </lineage>
</organism>
<keyword evidence="1" id="KW-0812">Transmembrane</keyword>
<comment type="caution">
    <text evidence="2">The sequence shown here is derived from an EMBL/GenBank/DDBJ whole genome shotgun (WGS) entry which is preliminary data.</text>
</comment>
<reference evidence="2" key="1">
    <citation type="submission" date="2019-03" db="EMBL/GenBank/DDBJ databases">
        <title>Single cell metagenomics reveals metabolic interactions within the superorganism composed of flagellate Streblomastix strix and complex community of Bacteroidetes bacteria on its surface.</title>
        <authorList>
            <person name="Treitli S.C."/>
            <person name="Kolisko M."/>
            <person name="Husnik F."/>
            <person name="Keeling P."/>
            <person name="Hampl V."/>
        </authorList>
    </citation>
    <scope>NUCLEOTIDE SEQUENCE</scope>
    <source>
        <strain evidence="2">STM</strain>
    </source>
</reference>
<gene>
    <name evidence="2" type="ORF">EZS27_042978</name>
</gene>
<name>A0A5J4PAE9_9ZZZZ</name>
<accession>A0A5J4PAE9</accession>
<dbReference type="AlphaFoldDB" id="A0A5J4PAE9"/>
<keyword evidence="1" id="KW-1133">Transmembrane helix</keyword>
<proteinExistence type="predicted"/>
<sequence>MKKYLNKRYIAVIIVVIAVAGVFFG</sequence>
<evidence type="ECO:0000313" key="2">
    <source>
        <dbReference type="EMBL" id="KAA6305369.1"/>
    </source>
</evidence>